<dbReference type="InterPro" id="IPR032508">
    <property type="entry name" value="FecR_C"/>
</dbReference>
<accession>A0A418ME23</accession>
<dbReference type="OrthoDB" id="1523489at2"/>
<comment type="caution">
    <text evidence="4">The sequence shown here is derived from an EMBL/GenBank/DDBJ whole genome shotgun (WGS) entry which is preliminary data.</text>
</comment>
<dbReference type="InterPro" id="IPR012373">
    <property type="entry name" value="Ferrdict_sens_TM"/>
</dbReference>
<dbReference type="PIRSF" id="PIRSF018266">
    <property type="entry name" value="FecR"/>
    <property type="match status" value="1"/>
</dbReference>
<feature type="domain" description="FecR protein" evidence="2">
    <location>
        <begin position="130"/>
        <end position="232"/>
    </location>
</feature>
<dbReference type="GO" id="GO:0016989">
    <property type="term" value="F:sigma factor antagonist activity"/>
    <property type="evidence" value="ECO:0007669"/>
    <property type="project" value="TreeGrafter"/>
</dbReference>
<organism evidence="4 5">
    <name type="scientific">Fibrisoma montanum</name>
    <dbReference type="NCBI Taxonomy" id="2305895"/>
    <lineage>
        <taxon>Bacteria</taxon>
        <taxon>Pseudomonadati</taxon>
        <taxon>Bacteroidota</taxon>
        <taxon>Cytophagia</taxon>
        <taxon>Cytophagales</taxon>
        <taxon>Spirosomataceae</taxon>
        <taxon>Fibrisoma</taxon>
    </lineage>
</organism>
<dbReference type="Pfam" id="PF16344">
    <property type="entry name" value="FecR_C"/>
    <property type="match status" value="1"/>
</dbReference>
<dbReference type="Proteomes" id="UP000283523">
    <property type="component" value="Unassembled WGS sequence"/>
</dbReference>
<dbReference type="RefSeq" id="WP_119666874.1">
    <property type="nucleotide sequence ID" value="NZ_QXED01000002.1"/>
</dbReference>
<keyword evidence="1" id="KW-0472">Membrane</keyword>
<dbReference type="Gene3D" id="2.60.120.1440">
    <property type="match status" value="1"/>
</dbReference>
<dbReference type="Pfam" id="PF04773">
    <property type="entry name" value="FecR"/>
    <property type="match status" value="1"/>
</dbReference>
<gene>
    <name evidence="4" type="ORF">DYU11_06615</name>
</gene>
<evidence type="ECO:0000256" key="1">
    <source>
        <dbReference type="SAM" id="Phobius"/>
    </source>
</evidence>
<dbReference type="PANTHER" id="PTHR30273">
    <property type="entry name" value="PERIPLASMIC SIGNAL SENSOR AND SIGMA FACTOR ACTIVATOR FECR-RELATED"/>
    <property type="match status" value="1"/>
</dbReference>
<evidence type="ECO:0000259" key="3">
    <source>
        <dbReference type="Pfam" id="PF16344"/>
    </source>
</evidence>
<protein>
    <submittedName>
        <fullName evidence="4">DUF4974 domain-containing protein</fullName>
    </submittedName>
</protein>
<dbReference type="Gene3D" id="3.55.50.30">
    <property type="match status" value="1"/>
</dbReference>
<keyword evidence="1" id="KW-1133">Transmembrane helix</keyword>
<feature type="transmembrane region" description="Helical" evidence="1">
    <location>
        <begin position="101"/>
        <end position="123"/>
    </location>
</feature>
<dbReference type="InterPro" id="IPR006860">
    <property type="entry name" value="FecR"/>
</dbReference>
<keyword evidence="1" id="KW-0812">Transmembrane</keyword>
<sequence length="350" mass="39826">MEQPYHRFTARDFVLDDAFRRWILQPDEESMTFWHTFMLSHPEQQTAIDEAASMVLHLRASHDDLTDSSLQRIRQVLEQAFDEQQPLASVRPLRVWQRSGWLWPIAASLTGLLLLAGGTIWYVRQPRQERIHTAYGENRTVTLPDGSTVLLNGNSTLTFTANWTDDQPREVWIDGEGYFKVTKKYSRQAARTKRVTFVTHTPNLDITVLGTQFNVNSRRGHTDVTLVEGRVQLVKPGQTAGNGIELKPGQVASARPSVEKVAIRSEKPLLRTSWVHHQFVFDNMALSDIAQQLKDTYGLELVFEDSDLAARRFTGNLSNEDIETLLATLSATFNLTTDRAANQIVLRRAR</sequence>
<reference evidence="4 5" key="1">
    <citation type="submission" date="2018-08" db="EMBL/GenBank/DDBJ databases">
        <title>Fibrisoma montanum sp. nov., isolated from Danxia mountain soil.</title>
        <authorList>
            <person name="Huang Y."/>
        </authorList>
    </citation>
    <scope>NUCLEOTIDE SEQUENCE [LARGE SCALE GENOMIC DNA]</scope>
    <source>
        <strain evidence="4 5">HYT19</strain>
    </source>
</reference>
<feature type="domain" description="Protein FecR C-terminal" evidence="3">
    <location>
        <begin position="278"/>
        <end position="344"/>
    </location>
</feature>
<name>A0A418ME23_9BACT</name>
<dbReference type="AlphaFoldDB" id="A0A418ME23"/>
<dbReference type="PANTHER" id="PTHR30273:SF2">
    <property type="entry name" value="PROTEIN FECR"/>
    <property type="match status" value="1"/>
</dbReference>
<proteinExistence type="predicted"/>
<evidence type="ECO:0000313" key="5">
    <source>
        <dbReference type="Proteomes" id="UP000283523"/>
    </source>
</evidence>
<keyword evidence="5" id="KW-1185">Reference proteome</keyword>
<evidence type="ECO:0000259" key="2">
    <source>
        <dbReference type="Pfam" id="PF04773"/>
    </source>
</evidence>
<evidence type="ECO:0000313" key="4">
    <source>
        <dbReference type="EMBL" id="RIV24987.1"/>
    </source>
</evidence>
<dbReference type="EMBL" id="QXED01000002">
    <property type="protein sequence ID" value="RIV24987.1"/>
    <property type="molecule type" value="Genomic_DNA"/>
</dbReference>